<dbReference type="FunFam" id="1.25.40.10:FF:000361">
    <property type="entry name" value="Pentatricopeptide repeat-containing protein chloroplastic"/>
    <property type="match status" value="1"/>
</dbReference>
<reference evidence="4" key="1">
    <citation type="submission" date="2018-02" db="EMBL/GenBank/DDBJ databases">
        <title>Rhizophora mucronata_Transcriptome.</title>
        <authorList>
            <person name="Meera S.P."/>
            <person name="Sreeshan A."/>
            <person name="Augustine A."/>
        </authorList>
    </citation>
    <scope>NUCLEOTIDE SEQUENCE</scope>
    <source>
        <tissue evidence="4">Leaf</tissue>
    </source>
</reference>
<dbReference type="PANTHER" id="PTHR47926:SF481">
    <property type="entry name" value="TETRATRICOPEPTIDE-LIKE HELICAL DOMAIN SUPERFAMILY"/>
    <property type="match status" value="1"/>
</dbReference>
<dbReference type="GO" id="GO:0003723">
    <property type="term" value="F:RNA binding"/>
    <property type="evidence" value="ECO:0007669"/>
    <property type="project" value="InterPro"/>
</dbReference>
<dbReference type="GO" id="GO:0009451">
    <property type="term" value="P:RNA modification"/>
    <property type="evidence" value="ECO:0007669"/>
    <property type="project" value="InterPro"/>
</dbReference>
<dbReference type="Pfam" id="PF01535">
    <property type="entry name" value="PPR"/>
    <property type="match status" value="6"/>
</dbReference>
<organism evidence="4">
    <name type="scientific">Rhizophora mucronata</name>
    <name type="common">Asiatic mangrove</name>
    <dbReference type="NCBI Taxonomy" id="61149"/>
    <lineage>
        <taxon>Eukaryota</taxon>
        <taxon>Viridiplantae</taxon>
        <taxon>Streptophyta</taxon>
        <taxon>Embryophyta</taxon>
        <taxon>Tracheophyta</taxon>
        <taxon>Spermatophyta</taxon>
        <taxon>Magnoliopsida</taxon>
        <taxon>eudicotyledons</taxon>
        <taxon>Gunneridae</taxon>
        <taxon>Pentapetalae</taxon>
        <taxon>rosids</taxon>
        <taxon>fabids</taxon>
        <taxon>Malpighiales</taxon>
        <taxon>Rhizophoraceae</taxon>
        <taxon>Rhizophora</taxon>
    </lineage>
</organism>
<proteinExistence type="inferred from homology"/>
<dbReference type="FunFam" id="1.25.40.10:FF:000412">
    <property type="entry name" value="Putative pentatricopeptide repeat-containing protein"/>
    <property type="match status" value="1"/>
</dbReference>
<name>A0A2P2NHN5_RHIMU</name>
<feature type="repeat" description="PPR" evidence="3">
    <location>
        <begin position="385"/>
        <end position="419"/>
    </location>
</feature>
<dbReference type="AlphaFoldDB" id="A0A2P2NHN5"/>
<accession>A0A2P2NHN5</accession>
<evidence type="ECO:0000256" key="1">
    <source>
        <dbReference type="ARBA" id="ARBA00022737"/>
    </source>
</evidence>
<dbReference type="InterPro" id="IPR046960">
    <property type="entry name" value="PPR_At4g14850-like_plant"/>
</dbReference>
<dbReference type="InterPro" id="IPR002885">
    <property type="entry name" value="PPR_rpt"/>
</dbReference>
<sequence length="615" mass="68760">MIHCYALRHSALLLDVSIWNALVSFYMRVGQVEKAEMLFRRIESKDLVSWNAIIAGYATNGEWSKSLESFRELLLLEKAGLDSVTLVSILPACAELKNLPVGKEIHCYVLKHPCLSLDTSVGNALIKFYAKCRVMDAAYHTFLMICRKDLISWNSMLDAFVELRCDVHFLELFQWMLREGVKPDSITILATLHFCSNILKLNKVKETHAYVMRCGILPLDAEHAIGNGILDAYAKCGMIEYAFKFFHSISKARNLVTFNSMISGYVNFGLVDDACMIFSKMPASDLTTWNLMVRAYAENDRHDQALGLFHELQAQGMKPDAVTIMSLLPVCTQAASLHLIKQCHGYSIRACFDDAHLEAALLDVYAKCGSIDCACKLFDINPDKDLVVLTAMIGGYAMHGMGEEALKVFSHMLGVGIKPDHVIITAILSACSHSGLVDEGLKIFYSIEKDHGMRPTMEQYSCVVDLLARGGQISHAYSIVTSMAMEPSTNIWSTLLGACRTHHNVELGRAVADHLFKIEGNDIGNYVILSNLYAADAKWDDVVEVRKLMRTRDLKKPAGFSWIEVGRRKNLFLAGDSCHPQRIGIYNVLGILGQQIKESIQLNQQFDLQLVDCHK</sequence>
<feature type="repeat" description="PPR" evidence="3">
    <location>
        <begin position="285"/>
        <end position="319"/>
    </location>
</feature>
<feature type="repeat" description="PPR" evidence="3">
    <location>
        <begin position="420"/>
        <end position="455"/>
    </location>
</feature>
<dbReference type="PROSITE" id="PS51375">
    <property type="entry name" value="PPR"/>
    <property type="match status" value="6"/>
</dbReference>
<comment type="similarity">
    <text evidence="2">Belongs to the PPR family. PCMP-E subfamily.</text>
</comment>
<feature type="repeat" description="PPR" evidence="3">
    <location>
        <begin position="254"/>
        <end position="284"/>
    </location>
</feature>
<dbReference type="FunFam" id="1.25.40.10:FF:000090">
    <property type="entry name" value="Pentatricopeptide repeat-containing protein, chloroplastic"/>
    <property type="match status" value="1"/>
</dbReference>
<evidence type="ECO:0000256" key="3">
    <source>
        <dbReference type="PROSITE-ProRule" id="PRU00708"/>
    </source>
</evidence>
<dbReference type="PANTHER" id="PTHR47926">
    <property type="entry name" value="PENTATRICOPEPTIDE REPEAT-CONTAINING PROTEIN"/>
    <property type="match status" value="1"/>
</dbReference>
<keyword evidence="1" id="KW-0677">Repeat</keyword>
<evidence type="ECO:0000313" key="4">
    <source>
        <dbReference type="EMBL" id="MBX42001.1"/>
    </source>
</evidence>
<feature type="repeat" description="PPR" evidence="3">
    <location>
        <begin position="149"/>
        <end position="183"/>
    </location>
</feature>
<dbReference type="EMBL" id="GGEC01061517">
    <property type="protein sequence ID" value="MBX42001.1"/>
    <property type="molecule type" value="Transcribed_RNA"/>
</dbReference>
<dbReference type="Pfam" id="PF13041">
    <property type="entry name" value="PPR_2"/>
    <property type="match status" value="1"/>
</dbReference>
<dbReference type="InterPro" id="IPR011990">
    <property type="entry name" value="TPR-like_helical_dom_sf"/>
</dbReference>
<dbReference type="InterPro" id="IPR046848">
    <property type="entry name" value="E_motif"/>
</dbReference>
<protein>
    <recommendedName>
        <fullName evidence="5">Pentatricopeptide repeat-containing protein At5g08490</fullName>
    </recommendedName>
</protein>
<dbReference type="Pfam" id="PF20431">
    <property type="entry name" value="E_motif"/>
    <property type="match status" value="1"/>
</dbReference>
<evidence type="ECO:0008006" key="5">
    <source>
        <dbReference type="Google" id="ProtNLM"/>
    </source>
</evidence>
<evidence type="ECO:0000256" key="2">
    <source>
        <dbReference type="ARBA" id="ARBA00061659"/>
    </source>
</evidence>
<feature type="repeat" description="PPR" evidence="3">
    <location>
        <begin position="15"/>
        <end position="49"/>
    </location>
</feature>
<dbReference type="NCBIfam" id="TIGR00756">
    <property type="entry name" value="PPR"/>
    <property type="match status" value="5"/>
</dbReference>
<dbReference type="Gene3D" id="1.25.40.10">
    <property type="entry name" value="Tetratricopeptide repeat domain"/>
    <property type="match status" value="4"/>
</dbReference>